<accession>A0A5D4TDJ9</accession>
<dbReference type="InterPro" id="IPR050397">
    <property type="entry name" value="Env_Response_Regulators"/>
</dbReference>
<dbReference type="PANTHER" id="PTHR24567:SF74">
    <property type="entry name" value="HTH-TYPE TRANSCRIPTIONAL REGULATOR ARCR"/>
    <property type="match status" value="1"/>
</dbReference>
<evidence type="ECO:0000259" key="6">
    <source>
        <dbReference type="PROSITE" id="PS51063"/>
    </source>
</evidence>
<dbReference type="InterPro" id="IPR014710">
    <property type="entry name" value="RmlC-like_jellyroll"/>
</dbReference>
<feature type="domain" description="Cyclic nucleotide-binding" evidence="5">
    <location>
        <begin position="4"/>
        <end position="116"/>
    </location>
</feature>
<dbReference type="Pfam" id="PF00027">
    <property type="entry name" value="cNMP_binding"/>
    <property type="match status" value="1"/>
</dbReference>
<dbReference type="CDD" id="cd00038">
    <property type="entry name" value="CAP_ED"/>
    <property type="match status" value="1"/>
</dbReference>
<dbReference type="GO" id="GO:0003677">
    <property type="term" value="F:DNA binding"/>
    <property type="evidence" value="ECO:0007669"/>
    <property type="project" value="UniProtKB-KW"/>
</dbReference>
<dbReference type="Pfam" id="PF13545">
    <property type="entry name" value="HTH_Crp_2"/>
    <property type="match status" value="1"/>
</dbReference>
<dbReference type="InterPro" id="IPR000595">
    <property type="entry name" value="cNMP-bd_dom"/>
</dbReference>
<dbReference type="InterPro" id="IPR012318">
    <property type="entry name" value="HTH_CRP"/>
</dbReference>
<keyword evidence="3" id="KW-0010">Activator</keyword>
<evidence type="ECO:0000256" key="3">
    <source>
        <dbReference type="ARBA" id="ARBA00023159"/>
    </source>
</evidence>
<dbReference type="OrthoDB" id="9810708at2"/>
<comment type="caution">
    <text evidence="7">The sequence shown here is derived from an EMBL/GenBank/DDBJ whole genome shotgun (WGS) entry which is preliminary data.</text>
</comment>
<sequence length="233" mass="26425">MSSVTEKLSKELKEFLFSSFEKKLAVKKGAYLFQEGMVASEIYLILNGSFKISKVTPDGQELTLRLCSEDDLVGELTLFCPGAIYMLSAKAMDDKGRVLVIPKLELERKLAENGQLALEFMKWMSLHYRKTQTKFRDLILNGRKGALYSTLIRMSNSYGILIEEGILINLPLTNQELANYCGTSREVVNRMLSELKKNGVVSVDKGRITIHDLNHLKVEIYCENCPDELCRID</sequence>
<evidence type="ECO:0000313" key="8">
    <source>
        <dbReference type="Proteomes" id="UP000324517"/>
    </source>
</evidence>
<dbReference type="Gene3D" id="1.10.10.10">
    <property type="entry name" value="Winged helix-like DNA-binding domain superfamily/Winged helix DNA-binding domain"/>
    <property type="match status" value="1"/>
</dbReference>
<dbReference type="EMBL" id="VTET01000004">
    <property type="protein sequence ID" value="TYS72226.1"/>
    <property type="molecule type" value="Genomic_DNA"/>
</dbReference>
<dbReference type="RefSeq" id="WP_148979129.1">
    <property type="nucleotide sequence ID" value="NZ_JBNILM010000004.1"/>
</dbReference>
<dbReference type="GO" id="GO:0003700">
    <property type="term" value="F:DNA-binding transcription factor activity"/>
    <property type="evidence" value="ECO:0007669"/>
    <property type="project" value="TreeGrafter"/>
</dbReference>
<dbReference type="SUPFAM" id="SSF51206">
    <property type="entry name" value="cAMP-binding domain-like"/>
    <property type="match status" value="1"/>
</dbReference>
<evidence type="ECO:0000256" key="2">
    <source>
        <dbReference type="ARBA" id="ARBA00023125"/>
    </source>
</evidence>
<feature type="domain" description="HTH crp-type" evidence="6">
    <location>
        <begin position="141"/>
        <end position="214"/>
    </location>
</feature>
<organism evidence="7 8">
    <name type="scientific">Sutcliffiella horikoshii</name>
    <dbReference type="NCBI Taxonomy" id="79883"/>
    <lineage>
        <taxon>Bacteria</taxon>
        <taxon>Bacillati</taxon>
        <taxon>Bacillota</taxon>
        <taxon>Bacilli</taxon>
        <taxon>Bacillales</taxon>
        <taxon>Bacillaceae</taxon>
        <taxon>Sutcliffiella</taxon>
    </lineage>
</organism>
<dbReference type="Proteomes" id="UP000324517">
    <property type="component" value="Unassembled WGS sequence"/>
</dbReference>
<dbReference type="PROSITE" id="PS50042">
    <property type="entry name" value="CNMP_BINDING_3"/>
    <property type="match status" value="1"/>
</dbReference>
<dbReference type="AlphaFoldDB" id="A0A5D4TDJ9"/>
<dbReference type="InterPro" id="IPR036390">
    <property type="entry name" value="WH_DNA-bd_sf"/>
</dbReference>
<keyword evidence="4" id="KW-0804">Transcription</keyword>
<dbReference type="PROSITE" id="PS51063">
    <property type="entry name" value="HTH_CRP_2"/>
    <property type="match status" value="1"/>
</dbReference>
<dbReference type="PRINTS" id="PR00034">
    <property type="entry name" value="HTHCRP"/>
</dbReference>
<dbReference type="InterPro" id="IPR036388">
    <property type="entry name" value="WH-like_DNA-bd_sf"/>
</dbReference>
<dbReference type="Gene3D" id="2.60.120.10">
    <property type="entry name" value="Jelly Rolls"/>
    <property type="match status" value="1"/>
</dbReference>
<dbReference type="SMART" id="SM00100">
    <property type="entry name" value="cNMP"/>
    <property type="match status" value="1"/>
</dbReference>
<reference evidence="7 8" key="1">
    <citation type="submission" date="2019-08" db="EMBL/GenBank/DDBJ databases">
        <title>Bacillus genomes from the desert of Cuatro Cienegas, Coahuila.</title>
        <authorList>
            <person name="Olmedo-Alvarez G."/>
        </authorList>
    </citation>
    <scope>NUCLEOTIDE SEQUENCE [LARGE SCALE GENOMIC DNA]</scope>
    <source>
        <strain evidence="7 8">CH98b_3T</strain>
    </source>
</reference>
<dbReference type="CDD" id="cd00092">
    <property type="entry name" value="HTH_CRP"/>
    <property type="match status" value="1"/>
</dbReference>
<evidence type="ECO:0000256" key="4">
    <source>
        <dbReference type="ARBA" id="ARBA00023163"/>
    </source>
</evidence>
<dbReference type="PANTHER" id="PTHR24567">
    <property type="entry name" value="CRP FAMILY TRANSCRIPTIONAL REGULATORY PROTEIN"/>
    <property type="match status" value="1"/>
</dbReference>
<dbReference type="InterPro" id="IPR018490">
    <property type="entry name" value="cNMP-bd_dom_sf"/>
</dbReference>
<gene>
    <name evidence="7" type="ORF">FZC75_09680</name>
</gene>
<dbReference type="SUPFAM" id="SSF46785">
    <property type="entry name" value="Winged helix' DNA-binding domain"/>
    <property type="match status" value="1"/>
</dbReference>
<evidence type="ECO:0000313" key="7">
    <source>
        <dbReference type="EMBL" id="TYS72226.1"/>
    </source>
</evidence>
<evidence type="ECO:0000259" key="5">
    <source>
        <dbReference type="PROSITE" id="PS50042"/>
    </source>
</evidence>
<evidence type="ECO:0000256" key="1">
    <source>
        <dbReference type="ARBA" id="ARBA00023015"/>
    </source>
</evidence>
<keyword evidence="2" id="KW-0238">DNA-binding</keyword>
<proteinExistence type="predicted"/>
<dbReference type="GO" id="GO:0005829">
    <property type="term" value="C:cytosol"/>
    <property type="evidence" value="ECO:0007669"/>
    <property type="project" value="TreeGrafter"/>
</dbReference>
<dbReference type="SMART" id="SM00419">
    <property type="entry name" value="HTH_CRP"/>
    <property type="match status" value="1"/>
</dbReference>
<keyword evidence="1" id="KW-0805">Transcription regulation</keyword>
<protein>
    <submittedName>
        <fullName evidence="7">Crp/Fnr family transcriptional regulator</fullName>
    </submittedName>
</protein>
<name>A0A5D4TDJ9_9BACI</name>